<dbReference type="InterPro" id="IPR000008">
    <property type="entry name" value="C2_dom"/>
</dbReference>
<reference evidence="5" key="2">
    <citation type="submission" date="2020-10" db="UniProtKB">
        <authorList>
            <consortium name="WormBaseParasite"/>
        </authorList>
    </citation>
    <scope>IDENTIFICATION</scope>
</reference>
<dbReference type="InterPro" id="IPR045052">
    <property type="entry name" value="Copine"/>
</dbReference>
<evidence type="ECO:0000259" key="2">
    <source>
        <dbReference type="PROSITE" id="PS50004"/>
    </source>
</evidence>
<dbReference type="PROSITE" id="PS50234">
    <property type="entry name" value="VWFA"/>
    <property type="match status" value="1"/>
</dbReference>
<evidence type="ECO:0000313" key="5">
    <source>
        <dbReference type="WBParaSite" id="Pan_g3137.t1"/>
    </source>
</evidence>
<feature type="domain" description="C2" evidence="2">
    <location>
        <begin position="121"/>
        <end position="246"/>
    </location>
</feature>
<dbReference type="InterPro" id="IPR010734">
    <property type="entry name" value="Copine_C"/>
</dbReference>
<name>A0A7E4VV57_PANRE</name>
<dbReference type="InterPro" id="IPR036465">
    <property type="entry name" value="vWFA_dom_sf"/>
</dbReference>
<dbReference type="InterPro" id="IPR035892">
    <property type="entry name" value="C2_domain_sf"/>
</dbReference>
<dbReference type="GO" id="GO:0071277">
    <property type="term" value="P:cellular response to calcium ion"/>
    <property type="evidence" value="ECO:0007669"/>
    <property type="project" value="TreeGrafter"/>
</dbReference>
<organism evidence="4 5">
    <name type="scientific">Panagrellus redivivus</name>
    <name type="common">Microworm</name>
    <dbReference type="NCBI Taxonomy" id="6233"/>
    <lineage>
        <taxon>Eukaryota</taxon>
        <taxon>Metazoa</taxon>
        <taxon>Ecdysozoa</taxon>
        <taxon>Nematoda</taxon>
        <taxon>Chromadorea</taxon>
        <taxon>Rhabditida</taxon>
        <taxon>Tylenchina</taxon>
        <taxon>Panagrolaimomorpha</taxon>
        <taxon>Panagrolaimoidea</taxon>
        <taxon>Panagrolaimidae</taxon>
        <taxon>Panagrellus</taxon>
    </lineage>
</organism>
<comment type="similarity">
    <text evidence="1">Belongs to the copine family.</text>
</comment>
<dbReference type="PANTHER" id="PTHR10857">
    <property type="entry name" value="COPINE"/>
    <property type="match status" value="1"/>
</dbReference>
<evidence type="ECO:0000256" key="1">
    <source>
        <dbReference type="ARBA" id="ARBA00009048"/>
    </source>
</evidence>
<dbReference type="Pfam" id="PF00168">
    <property type="entry name" value="C2"/>
    <property type="match status" value="1"/>
</dbReference>
<protein>
    <submittedName>
        <fullName evidence="5">VWFA domain-containing protein</fullName>
    </submittedName>
</protein>
<dbReference type="Pfam" id="PF07002">
    <property type="entry name" value="Copine"/>
    <property type="match status" value="1"/>
</dbReference>
<dbReference type="GO" id="GO:0005544">
    <property type="term" value="F:calcium-dependent phospholipid binding"/>
    <property type="evidence" value="ECO:0007669"/>
    <property type="project" value="InterPro"/>
</dbReference>
<evidence type="ECO:0000313" key="4">
    <source>
        <dbReference type="Proteomes" id="UP000492821"/>
    </source>
</evidence>
<evidence type="ECO:0000259" key="3">
    <source>
        <dbReference type="PROSITE" id="PS50234"/>
    </source>
</evidence>
<dbReference type="Proteomes" id="UP000492821">
    <property type="component" value="Unassembled WGS sequence"/>
</dbReference>
<dbReference type="WBParaSite" id="Pan_g3137.t1">
    <property type="protein sequence ID" value="Pan_g3137.t1"/>
    <property type="gene ID" value="Pan_g3137"/>
</dbReference>
<dbReference type="PROSITE" id="PS50004">
    <property type="entry name" value="C2"/>
    <property type="match status" value="1"/>
</dbReference>
<sequence>MAHEDRLDLLFRIQQLPINAYQGYRVLLFAPSEPDAPQHPQDVEIGRTEKRFETGSVAFAEPVRIVFRLGTRQDYKAYLALYQPNSEEIERIAGQANFSIFQVLKNTGTLTTLMKFEGFDLNSVPLLTVQAQTLQEVSNGTVLQFAGHHLHSQNRHPIAPYFVLSVASRSGGGNAIHLYRSEVETGRTSPQWKQFVVPTKFLTILPDSELIISCFNYNNNTDDTLIGRYSTTFFQLLSGASKKHILVSAAGRKAEEMSLEVTHVGSNPIVSPLSTILASGTQLHFTLAIDYTTHNGLQTEPNSLHFQHPHHHSPYATRLQRITSNLETIGTSKVSLLGFGAKDMTSCFALNGNIANSYSNVSDVLSWYRQASLTVQLYGPTNYADIISLVKKQAIAAEQLNRSMHFVLVILTNGNLVKQGAFIETVDQVAKASRYPMSIIFVGVGNDAHKFRNEPDSGLQRLALPTVKSHDKASTNLQREVVTIIDSSDDTKIPALPSEIYNAMSRHMIMWKLRR</sequence>
<dbReference type="Gene3D" id="2.60.40.150">
    <property type="entry name" value="C2 domain"/>
    <property type="match status" value="1"/>
</dbReference>
<feature type="domain" description="VWFA" evidence="3">
    <location>
        <begin position="284"/>
        <end position="504"/>
    </location>
</feature>
<proteinExistence type="inferred from homology"/>
<dbReference type="GO" id="GO:0005886">
    <property type="term" value="C:plasma membrane"/>
    <property type="evidence" value="ECO:0007669"/>
    <property type="project" value="TreeGrafter"/>
</dbReference>
<dbReference type="SUPFAM" id="SSF53300">
    <property type="entry name" value="vWA-like"/>
    <property type="match status" value="1"/>
</dbReference>
<keyword evidence="4" id="KW-1185">Reference proteome</keyword>
<dbReference type="AlphaFoldDB" id="A0A7E4VV57"/>
<dbReference type="SUPFAM" id="SSF49562">
    <property type="entry name" value="C2 domain (Calcium/lipid-binding domain, CaLB)"/>
    <property type="match status" value="1"/>
</dbReference>
<reference evidence="4" key="1">
    <citation type="journal article" date="2013" name="Genetics">
        <title>The draft genome and transcriptome of Panagrellus redivivus are shaped by the harsh demands of a free-living lifestyle.</title>
        <authorList>
            <person name="Srinivasan J."/>
            <person name="Dillman A.R."/>
            <person name="Macchietto M.G."/>
            <person name="Heikkinen L."/>
            <person name="Lakso M."/>
            <person name="Fracchia K.M."/>
            <person name="Antoshechkin I."/>
            <person name="Mortazavi A."/>
            <person name="Wong G."/>
            <person name="Sternberg P.W."/>
        </authorList>
    </citation>
    <scope>NUCLEOTIDE SEQUENCE [LARGE SCALE GENOMIC DNA]</scope>
    <source>
        <strain evidence="4">MT8872</strain>
    </source>
</reference>
<dbReference type="InterPro" id="IPR002035">
    <property type="entry name" value="VWF_A"/>
</dbReference>
<accession>A0A7E4VV57</accession>
<dbReference type="PANTHER" id="PTHR10857:SF111">
    <property type="entry name" value="VWFA DOMAIN-CONTAINING PROTEIN"/>
    <property type="match status" value="1"/>
</dbReference>